<organism evidence="1 2">
    <name type="scientific">Candidatus Defluviibacterium haderslevense</name>
    <dbReference type="NCBI Taxonomy" id="2981993"/>
    <lineage>
        <taxon>Bacteria</taxon>
        <taxon>Pseudomonadati</taxon>
        <taxon>Bacteroidota</taxon>
        <taxon>Saprospiria</taxon>
        <taxon>Saprospirales</taxon>
        <taxon>Saprospiraceae</taxon>
        <taxon>Candidatus Defluviibacterium</taxon>
    </lineage>
</organism>
<reference evidence="1 2" key="1">
    <citation type="submission" date="2020-10" db="EMBL/GenBank/DDBJ databases">
        <title>Connecting structure to function with the recovery of over 1000 high-quality activated sludge metagenome-assembled genomes encoding full-length rRNA genes using long-read sequencing.</title>
        <authorList>
            <person name="Singleton C.M."/>
            <person name="Petriglieri F."/>
            <person name="Kristensen J.M."/>
            <person name="Kirkegaard R.H."/>
            <person name="Michaelsen T.Y."/>
            <person name="Andersen M.H."/>
            <person name="Karst S.M."/>
            <person name="Dueholm M.S."/>
            <person name="Nielsen P.H."/>
            <person name="Albertsen M."/>
        </authorList>
    </citation>
    <scope>NUCLEOTIDE SEQUENCE [LARGE SCALE GENOMIC DNA]</scope>
    <source>
        <strain evidence="1">Ribe_18-Q3-R11-54_BAT3C.373</strain>
    </source>
</reference>
<proteinExistence type="predicted"/>
<dbReference type="Proteomes" id="UP000808349">
    <property type="component" value="Unassembled WGS sequence"/>
</dbReference>
<evidence type="ECO:0000313" key="1">
    <source>
        <dbReference type="EMBL" id="MBK9719094.1"/>
    </source>
</evidence>
<dbReference type="EMBL" id="JADKFW010000015">
    <property type="protein sequence ID" value="MBK9719094.1"/>
    <property type="molecule type" value="Genomic_DNA"/>
</dbReference>
<dbReference type="AlphaFoldDB" id="A0A9D7XEH3"/>
<sequence>MKLLLILILNISLANIIWAQKTYCKLFDLDPNAPYNIPNDMKVLGNKIVIGSTTLCDYITEYSDCSKLTIFNLDGFKLNANVIDSFSISSRNECISFLDSNLIVSGNMYPVSNTCDILTYDINLNIISKTKLIGPSDMYYTNYGLLIEDEIMYINGILLPRNGSKAITEARVVKMKLNTKEILWEKSFTLGNFNLECNDLQFTPDGNLAFILYFSPPAGIGPNPAFKILKINPNGEVLDSFQYFDFKEHGNRLLVSKENSYYFSSVDHPINGWDWKTTGRINKLNGTMDNLDWNIFLPNNPLTDGRRYSIQDYIEAKNGDIIAVGRVIENSDSKVLGGDFNYL</sequence>
<name>A0A9D7XEH3_9BACT</name>
<dbReference type="SUPFAM" id="SSF101898">
    <property type="entry name" value="NHL repeat"/>
    <property type="match status" value="1"/>
</dbReference>
<comment type="caution">
    <text evidence="1">The sequence shown here is derived from an EMBL/GenBank/DDBJ whole genome shotgun (WGS) entry which is preliminary data.</text>
</comment>
<evidence type="ECO:0000313" key="2">
    <source>
        <dbReference type="Proteomes" id="UP000808349"/>
    </source>
</evidence>
<protein>
    <submittedName>
        <fullName evidence="1">Uncharacterized protein</fullName>
    </submittedName>
</protein>
<accession>A0A9D7XEH3</accession>
<gene>
    <name evidence="1" type="ORF">IPO85_16570</name>
</gene>